<sequence length="101" mass="11442">MLKHPFYAGQGHPCCYTQPCKPHTMQGWGLENVHKRCTGDDESRGLQAAREMRGIVILKEQRREVRLLDLVSPCSSGASFPFDAGRNQPCWYTQPCKPHTV</sequence>
<dbReference type="AlphaFoldDB" id="A0A7J0E520"/>
<protein>
    <submittedName>
        <fullName evidence="1">Uncharacterized protein</fullName>
    </submittedName>
</protein>
<comment type="caution">
    <text evidence="1">The sequence shown here is derived from an EMBL/GenBank/DDBJ whole genome shotgun (WGS) entry which is preliminary data.</text>
</comment>
<keyword evidence="2" id="KW-1185">Reference proteome</keyword>
<reference evidence="1 2" key="1">
    <citation type="submission" date="2019-07" db="EMBL/GenBank/DDBJ databases">
        <title>De Novo Assembly of kiwifruit Actinidia rufa.</title>
        <authorList>
            <person name="Sugita-Konishi S."/>
            <person name="Sato K."/>
            <person name="Mori E."/>
            <person name="Abe Y."/>
            <person name="Kisaki G."/>
            <person name="Hamano K."/>
            <person name="Suezawa K."/>
            <person name="Otani M."/>
            <person name="Fukuda T."/>
            <person name="Manabe T."/>
            <person name="Gomi K."/>
            <person name="Tabuchi M."/>
            <person name="Akimitsu K."/>
            <person name="Kataoka I."/>
        </authorList>
    </citation>
    <scope>NUCLEOTIDE SEQUENCE [LARGE SCALE GENOMIC DNA]</scope>
    <source>
        <strain evidence="2">cv. Fuchu</strain>
    </source>
</reference>
<evidence type="ECO:0000313" key="1">
    <source>
        <dbReference type="EMBL" id="GFY81591.1"/>
    </source>
</evidence>
<accession>A0A7J0E520</accession>
<gene>
    <name evidence="1" type="ORF">Acr_01g0014000</name>
</gene>
<proteinExistence type="predicted"/>
<organism evidence="1 2">
    <name type="scientific">Actinidia rufa</name>
    <dbReference type="NCBI Taxonomy" id="165716"/>
    <lineage>
        <taxon>Eukaryota</taxon>
        <taxon>Viridiplantae</taxon>
        <taxon>Streptophyta</taxon>
        <taxon>Embryophyta</taxon>
        <taxon>Tracheophyta</taxon>
        <taxon>Spermatophyta</taxon>
        <taxon>Magnoliopsida</taxon>
        <taxon>eudicotyledons</taxon>
        <taxon>Gunneridae</taxon>
        <taxon>Pentapetalae</taxon>
        <taxon>asterids</taxon>
        <taxon>Ericales</taxon>
        <taxon>Actinidiaceae</taxon>
        <taxon>Actinidia</taxon>
    </lineage>
</organism>
<evidence type="ECO:0000313" key="2">
    <source>
        <dbReference type="Proteomes" id="UP000585474"/>
    </source>
</evidence>
<dbReference type="EMBL" id="BJWL01000001">
    <property type="protein sequence ID" value="GFY81591.1"/>
    <property type="molecule type" value="Genomic_DNA"/>
</dbReference>
<name>A0A7J0E520_9ERIC</name>
<dbReference type="Proteomes" id="UP000585474">
    <property type="component" value="Unassembled WGS sequence"/>
</dbReference>